<protein>
    <recommendedName>
        <fullName evidence="10">ATP-dependent DNA helicase</fullName>
        <ecNumber evidence="10">5.6.2.4</ecNumber>
    </recommendedName>
</protein>
<comment type="similarity">
    <text evidence="1 10">Belongs to the helicase family. RecQ subfamily.</text>
</comment>
<comment type="catalytic activity">
    <reaction evidence="9 10">
        <text>Couples ATP hydrolysis with the unwinding of duplex DNA by translocating in the 3'-5' direction.</text>
        <dbReference type="EC" id="5.6.2.4"/>
    </reaction>
</comment>
<gene>
    <name evidence="15" type="ORF">WJX74_008097</name>
</gene>
<dbReference type="EC" id="5.6.2.4" evidence="10"/>
<dbReference type="FunFam" id="3.40.50.300:FF:000296">
    <property type="entry name" value="ATP-dependent DNA helicase RecQ"/>
    <property type="match status" value="1"/>
</dbReference>
<keyword evidence="10" id="KW-0539">Nucleus</keyword>
<dbReference type="InterPro" id="IPR004589">
    <property type="entry name" value="DNA_helicase_ATP-dep_RecQ"/>
</dbReference>
<reference evidence="15 16" key="1">
    <citation type="journal article" date="2024" name="Nat. Commun.">
        <title>Phylogenomics reveals the evolutionary origins of lichenization in chlorophyte algae.</title>
        <authorList>
            <person name="Puginier C."/>
            <person name="Libourel C."/>
            <person name="Otte J."/>
            <person name="Skaloud P."/>
            <person name="Haon M."/>
            <person name="Grisel S."/>
            <person name="Petersen M."/>
            <person name="Berrin J.G."/>
            <person name="Delaux P.M."/>
            <person name="Dal Grande F."/>
            <person name="Keller J."/>
        </authorList>
    </citation>
    <scope>NUCLEOTIDE SEQUENCE [LARGE SCALE GENOMIC DNA]</scope>
    <source>
        <strain evidence="15 16">SAG 2145</strain>
    </source>
</reference>
<keyword evidence="4 10" id="KW-0378">Hydrolase</keyword>
<dbReference type="Pfam" id="PF00271">
    <property type="entry name" value="Helicase_C"/>
    <property type="match status" value="1"/>
</dbReference>
<dbReference type="GO" id="GO:0003677">
    <property type="term" value="F:DNA binding"/>
    <property type="evidence" value="ECO:0007669"/>
    <property type="project" value="UniProtKB-KW"/>
</dbReference>
<dbReference type="GO" id="GO:0009378">
    <property type="term" value="F:four-way junction helicase activity"/>
    <property type="evidence" value="ECO:0007669"/>
    <property type="project" value="TreeGrafter"/>
</dbReference>
<dbReference type="PANTHER" id="PTHR13710">
    <property type="entry name" value="DNA HELICASE RECQ FAMILY MEMBER"/>
    <property type="match status" value="1"/>
</dbReference>
<keyword evidence="3 10" id="KW-0547">Nucleotide-binding</keyword>
<dbReference type="FunFam" id="3.40.50.300:FF:001456">
    <property type="entry name" value="ATP-dependent DNA helicase"/>
    <property type="match status" value="1"/>
</dbReference>
<dbReference type="AlphaFoldDB" id="A0AAW1QHK0"/>
<evidence type="ECO:0000256" key="6">
    <source>
        <dbReference type="ARBA" id="ARBA00022840"/>
    </source>
</evidence>
<keyword evidence="11" id="KW-0175">Coiled coil</keyword>
<keyword evidence="7" id="KW-0238">DNA-binding</keyword>
<dbReference type="EMBL" id="JALJOS010000042">
    <property type="protein sequence ID" value="KAK9820921.1"/>
    <property type="molecule type" value="Genomic_DNA"/>
</dbReference>
<dbReference type="GO" id="GO:0005737">
    <property type="term" value="C:cytoplasm"/>
    <property type="evidence" value="ECO:0007669"/>
    <property type="project" value="TreeGrafter"/>
</dbReference>
<evidence type="ECO:0000256" key="1">
    <source>
        <dbReference type="ARBA" id="ARBA00005446"/>
    </source>
</evidence>
<evidence type="ECO:0000256" key="3">
    <source>
        <dbReference type="ARBA" id="ARBA00022741"/>
    </source>
</evidence>
<dbReference type="NCBIfam" id="TIGR00614">
    <property type="entry name" value="recQ_fam"/>
    <property type="match status" value="1"/>
</dbReference>
<dbReference type="GO" id="GO:0016787">
    <property type="term" value="F:hydrolase activity"/>
    <property type="evidence" value="ECO:0007669"/>
    <property type="project" value="UniProtKB-KW"/>
</dbReference>
<keyword evidence="5 10" id="KW-0347">Helicase</keyword>
<evidence type="ECO:0000313" key="15">
    <source>
        <dbReference type="EMBL" id="KAK9820921.1"/>
    </source>
</evidence>
<dbReference type="Pfam" id="PF00270">
    <property type="entry name" value="DEAD"/>
    <property type="match status" value="1"/>
</dbReference>
<keyword evidence="2" id="KW-0479">Metal-binding</keyword>
<evidence type="ECO:0000313" key="16">
    <source>
        <dbReference type="Proteomes" id="UP001438707"/>
    </source>
</evidence>
<dbReference type="CDD" id="cd18794">
    <property type="entry name" value="SF2_C_RecQ"/>
    <property type="match status" value="1"/>
</dbReference>
<dbReference type="PROSITE" id="PS51192">
    <property type="entry name" value="HELICASE_ATP_BIND_1"/>
    <property type="match status" value="1"/>
</dbReference>
<dbReference type="SUPFAM" id="SSF52540">
    <property type="entry name" value="P-loop containing nucleoside triphosphate hydrolases"/>
    <property type="match status" value="1"/>
</dbReference>
<feature type="compositionally biased region" description="Basic residues" evidence="12">
    <location>
        <begin position="587"/>
        <end position="602"/>
    </location>
</feature>
<comment type="catalytic activity">
    <reaction evidence="10">
        <text>ATP + H2O = ADP + phosphate + H(+)</text>
        <dbReference type="Rhea" id="RHEA:13065"/>
        <dbReference type="ChEBI" id="CHEBI:15377"/>
        <dbReference type="ChEBI" id="CHEBI:15378"/>
        <dbReference type="ChEBI" id="CHEBI:30616"/>
        <dbReference type="ChEBI" id="CHEBI:43474"/>
        <dbReference type="ChEBI" id="CHEBI:456216"/>
    </reaction>
</comment>
<comment type="caution">
    <text evidence="15">The sequence shown here is derived from an EMBL/GenBank/DDBJ whole genome shotgun (WGS) entry which is preliminary data.</text>
</comment>
<dbReference type="InterPro" id="IPR032284">
    <property type="entry name" value="RecQ_Zn-bd"/>
</dbReference>
<dbReference type="Proteomes" id="UP001438707">
    <property type="component" value="Unassembled WGS sequence"/>
</dbReference>
<evidence type="ECO:0000256" key="10">
    <source>
        <dbReference type="RuleBase" id="RU364117"/>
    </source>
</evidence>
<evidence type="ECO:0000256" key="2">
    <source>
        <dbReference type="ARBA" id="ARBA00022723"/>
    </source>
</evidence>
<dbReference type="InterPro" id="IPR014001">
    <property type="entry name" value="Helicase_ATP-bd"/>
</dbReference>
<dbReference type="PANTHER" id="PTHR13710:SF105">
    <property type="entry name" value="ATP-DEPENDENT DNA HELICASE Q1"/>
    <property type="match status" value="1"/>
</dbReference>
<name>A0AAW1QHK0_9CHLO</name>
<evidence type="ECO:0000256" key="5">
    <source>
        <dbReference type="ARBA" id="ARBA00022806"/>
    </source>
</evidence>
<dbReference type="Pfam" id="PF16124">
    <property type="entry name" value="RecQ_Zn_bind"/>
    <property type="match status" value="1"/>
</dbReference>
<dbReference type="GO" id="GO:0000724">
    <property type="term" value="P:double-strand break repair via homologous recombination"/>
    <property type="evidence" value="ECO:0007669"/>
    <property type="project" value="TreeGrafter"/>
</dbReference>
<feature type="domain" description="Helicase C-terminal" evidence="14">
    <location>
        <begin position="295"/>
        <end position="442"/>
    </location>
</feature>
<dbReference type="PROSITE" id="PS51194">
    <property type="entry name" value="HELICASE_CTER"/>
    <property type="match status" value="1"/>
</dbReference>
<feature type="coiled-coil region" evidence="11">
    <location>
        <begin position="19"/>
        <end position="46"/>
    </location>
</feature>
<dbReference type="InterPro" id="IPR036388">
    <property type="entry name" value="WH-like_DNA-bd_sf"/>
</dbReference>
<dbReference type="InterPro" id="IPR027417">
    <property type="entry name" value="P-loop_NTPase"/>
</dbReference>
<feature type="region of interest" description="Disordered" evidence="12">
    <location>
        <begin position="583"/>
        <end position="602"/>
    </location>
</feature>
<keyword evidence="6 10" id="KW-0067">ATP-binding</keyword>
<keyword evidence="8" id="KW-0413">Isomerase</keyword>
<evidence type="ECO:0000259" key="14">
    <source>
        <dbReference type="PROSITE" id="PS51194"/>
    </source>
</evidence>
<proteinExistence type="inferred from homology"/>
<dbReference type="SMART" id="SM00487">
    <property type="entry name" value="DEXDc"/>
    <property type="match status" value="1"/>
</dbReference>
<comment type="subcellular location">
    <subcellularLocation>
        <location evidence="10">Nucleus</location>
    </subcellularLocation>
</comment>
<dbReference type="InterPro" id="IPR001650">
    <property type="entry name" value="Helicase_C-like"/>
</dbReference>
<evidence type="ECO:0000256" key="7">
    <source>
        <dbReference type="ARBA" id="ARBA00023125"/>
    </source>
</evidence>
<dbReference type="GO" id="GO:0005524">
    <property type="term" value="F:ATP binding"/>
    <property type="evidence" value="ECO:0007669"/>
    <property type="project" value="UniProtKB-KW"/>
</dbReference>
<dbReference type="GO" id="GO:0046872">
    <property type="term" value="F:metal ion binding"/>
    <property type="evidence" value="ECO:0007669"/>
    <property type="project" value="UniProtKB-KW"/>
</dbReference>
<dbReference type="GO" id="GO:0005694">
    <property type="term" value="C:chromosome"/>
    <property type="evidence" value="ECO:0007669"/>
    <property type="project" value="TreeGrafter"/>
</dbReference>
<evidence type="ECO:0000259" key="13">
    <source>
        <dbReference type="PROSITE" id="PS51192"/>
    </source>
</evidence>
<dbReference type="Gene3D" id="1.10.10.10">
    <property type="entry name" value="Winged helix-like DNA-binding domain superfamily/Winged helix DNA-binding domain"/>
    <property type="match status" value="1"/>
</dbReference>
<evidence type="ECO:0000256" key="8">
    <source>
        <dbReference type="ARBA" id="ARBA00023235"/>
    </source>
</evidence>
<keyword evidence="16" id="KW-1185">Reference proteome</keyword>
<evidence type="ECO:0000256" key="4">
    <source>
        <dbReference type="ARBA" id="ARBA00022801"/>
    </source>
</evidence>
<dbReference type="Gene3D" id="3.40.50.300">
    <property type="entry name" value="P-loop containing nucleotide triphosphate hydrolases"/>
    <property type="match status" value="2"/>
</dbReference>
<feature type="domain" description="Helicase ATP-binding" evidence="13">
    <location>
        <begin position="97"/>
        <end position="271"/>
    </location>
</feature>
<organism evidence="15 16">
    <name type="scientific">Apatococcus lobatus</name>
    <dbReference type="NCBI Taxonomy" id="904363"/>
    <lineage>
        <taxon>Eukaryota</taxon>
        <taxon>Viridiplantae</taxon>
        <taxon>Chlorophyta</taxon>
        <taxon>core chlorophytes</taxon>
        <taxon>Trebouxiophyceae</taxon>
        <taxon>Chlorellales</taxon>
        <taxon>Chlorellaceae</taxon>
        <taxon>Apatococcus</taxon>
    </lineage>
</organism>
<dbReference type="GO" id="GO:0043138">
    <property type="term" value="F:3'-5' DNA helicase activity"/>
    <property type="evidence" value="ECO:0007669"/>
    <property type="project" value="UniProtKB-EC"/>
</dbReference>
<evidence type="ECO:0000256" key="12">
    <source>
        <dbReference type="SAM" id="MobiDB-lite"/>
    </source>
</evidence>
<dbReference type="GO" id="GO:0016592">
    <property type="term" value="C:mediator complex"/>
    <property type="evidence" value="ECO:0007669"/>
    <property type="project" value="TreeGrafter"/>
</dbReference>
<dbReference type="InterPro" id="IPR011545">
    <property type="entry name" value="DEAD/DEAH_box_helicase_dom"/>
</dbReference>
<accession>A0AAW1QHK0</accession>
<sequence length="602" mass="66805">MTDVAVDLTSDPSEPQEQLEAVEQELQEVDAQIEVLLARQQHLQKEREQLQYLCSTNERAPKADWAGKFDWDHYLNKALAEQYGLTARFRPMQREVINATLQGRDVLCLMPSGGGKSLCYQMPALIREGLTLVISPLLSLIQDQVDRLQGQGVAAVAVTSLTPKEEVNQLYKQIETDKHLKLLYATPERIVSAKRFMGKLEKLHKSGRLARIAIDEAHCCSQWGNDFRPDYRKLAVLKQQFPTVPLIALTATATEDVCQDLKDILQIEGCERFKSSVNRPNLFYQVRPKPASNSDLSAAIASCIAEEDGASGIVYCLTRKETEQVAVDLQAAGISCGTYHADMDPASRMDIHKSWTAGQLQVIVATVAFGMGIDKPDVRFVIHHSMSKSIENYYQESGRAGRDGQLARCILFYRFADALRQASIVSLEPGWQPRLMKMACYAAAVSTCRHSFISRHFAEAPAACSSHCDCCCRPAGSVITKDVSTAAQDLTATLDSFPSSDRRATLNQLVDRWRSGKGVGISGKSMSKDECEQVVGSLFYDGLLSLEMGYTAYATNSYLKLSPKGSRLLQGNRLQVRQDIVASEHHSPRKSVKRRKKEAGDC</sequence>
<dbReference type="SMART" id="SM00490">
    <property type="entry name" value="HELICc"/>
    <property type="match status" value="1"/>
</dbReference>
<evidence type="ECO:0000256" key="11">
    <source>
        <dbReference type="SAM" id="Coils"/>
    </source>
</evidence>
<evidence type="ECO:0000256" key="9">
    <source>
        <dbReference type="ARBA" id="ARBA00034617"/>
    </source>
</evidence>